<evidence type="ECO:0008006" key="12">
    <source>
        <dbReference type="Google" id="ProtNLM"/>
    </source>
</evidence>
<proteinExistence type="predicted"/>
<evidence type="ECO:0000259" key="9">
    <source>
        <dbReference type="PROSITE" id="PS51873"/>
    </source>
</evidence>
<reference evidence="10 11" key="1">
    <citation type="submission" date="2016-11" db="EMBL/GenBank/DDBJ databases">
        <title>The macronuclear genome of Stentor coeruleus: a giant cell with tiny introns.</title>
        <authorList>
            <person name="Slabodnick M."/>
            <person name="Ruby J.G."/>
            <person name="Reiff S.B."/>
            <person name="Swart E.C."/>
            <person name="Gosai S."/>
            <person name="Prabakaran S."/>
            <person name="Witkowska E."/>
            <person name="Larue G.E."/>
            <person name="Fisher S."/>
            <person name="Freeman R.M."/>
            <person name="Gunawardena J."/>
            <person name="Chu W."/>
            <person name="Stover N.A."/>
            <person name="Gregory B.D."/>
            <person name="Nowacki M."/>
            <person name="Derisi J."/>
            <person name="Roy S.W."/>
            <person name="Marshall W.F."/>
            <person name="Sood P."/>
        </authorList>
    </citation>
    <scope>NUCLEOTIDE SEQUENCE [LARGE SCALE GENOMIC DNA]</scope>
    <source>
        <strain evidence="10">WM001</strain>
    </source>
</reference>
<dbReference type="SUPFAM" id="SSF57850">
    <property type="entry name" value="RING/U-box"/>
    <property type="match status" value="2"/>
</dbReference>
<name>A0A1R2AZW7_9CILI</name>
<feature type="domain" description="RING-type" evidence="9">
    <location>
        <begin position="181"/>
        <end position="395"/>
    </location>
</feature>
<evidence type="ECO:0000259" key="8">
    <source>
        <dbReference type="PROSITE" id="PS50089"/>
    </source>
</evidence>
<feature type="domain" description="RING-type" evidence="8">
    <location>
        <begin position="185"/>
        <end position="232"/>
    </location>
</feature>
<keyword evidence="6" id="KW-0862">Zinc</keyword>
<keyword evidence="2" id="KW-0479">Metal-binding</keyword>
<keyword evidence="5" id="KW-0833">Ubl conjugation pathway</keyword>
<keyword evidence="11" id="KW-1185">Reference proteome</keyword>
<evidence type="ECO:0000256" key="3">
    <source>
        <dbReference type="ARBA" id="ARBA00022737"/>
    </source>
</evidence>
<accession>A0A1R2AZW7</accession>
<evidence type="ECO:0000256" key="5">
    <source>
        <dbReference type="ARBA" id="ARBA00022786"/>
    </source>
</evidence>
<comment type="caution">
    <text evidence="10">The sequence shown here is derived from an EMBL/GenBank/DDBJ whole genome shotgun (WGS) entry which is preliminary data.</text>
</comment>
<dbReference type="InterPro" id="IPR031127">
    <property type="entry name" value="E3_UB_ligase_RBR"/>
</dbReference>
<dbReference type="Proteomes" id="UP000187209">
    <property type="component" value="Unassembled WGS sequence"/>
</dbReference>
<dbReference type="GO" id="GO:0004842">
    <property type="term" value="F:ubiquitin-protein transferase activity"/>
    <property type="evidence" value="ECO:0007669"/>
    <property type="project" value="InterPro"/>
</dbReference>
<dbReference type="InterPro" id="IPR013083">
    <property type="entry name" value="Znf_RING/FYVE/PHD"/>
</dbReference>
<gene>
    <name evidence="10" type="ORF">SteCoe_32215</name>
</gene>
<evidence type="ECO:0000256" key="6">
    <source>
        <dbReference type="ARBA" id="ARBA00022833"/>
    </source>
</evidence>
<keyword evidence="3" id="KW-0677">Repeat</keyword>
<keyword evidence="4 7" id="KW-0863">Zinc-finger</keyword>
<protein>
    <recommendedName>
        <fullName evidence="12">RING-type domain-containing protein</fullName>
    </recommendedName>
</protein>
<dbReference type="Gene3D" id="3.30.40.10">
    <property type="entry name" value="Zinc/RING finger domain, C3HC4 (zinc finger)"/>
    <property type="match status" value="1"/>
</dbReference>
<evidence type="ECO:0000313" key="10">
    <source>
        <dbReference type="EMBL" id="OMJ69920.1"/>
    </source>
</evidence>
<dbReference type="PROSITE" id="PS51873">
    <property type="entry name" value="TRIAD"/>
    <property type="match status" value="1"/>
</dbReference>
<evidence type="ECO:0000256" key="1">
    <source>
        <dbReference type="ARBA" id="ARBA00022679"/>
    </source>
</evidence>
<sequence length="427" mass="49173">MLDLVVNHFEFPELPTMDAYSGEELYQYGLPIKDRPRNAYRKNQRQNYFIEIGNFHNFNQNNIHKKAKNNNNNPPILIPIEKILIKEYINKPNENFNKIQNAERLIEKLEKPPLNIEEIKIDEETKQSKLSEKIQELSQGNENFNYLANGDKHTEVQKDEEFSKRFLEEMPFNEVESFDPFSIKCQICLSKNEDYHNLGCKDNFCTPCIYLLLENYITASYVFPEELLCPLCLSIIPDQLISKLSSESLYNKMLQLREKYKIQKLVADKKALYCPITICEGFGYLLPDEKITACTKCKCSICTNCYKIVHPCITCLEAANALEDSLIENLILSQNWKKCSNCGAFVEKIDGCQFVRCCSSLCKGVNALCYLCGKTLIEAQHYSHYKLKGPFGNTCNTLDGIDEEIVINAPDQNVQVNDLDPDDCNIF</sequence>
<evidence type="ECO:0000313" key="11">
    <source>
        <dbReference type="Proteomes" id="UP000187209"/>
    </source>
</evidence>
<dbReference type="GO" id="GO:0008270">
    <property type="term" value="F:zinc ion binding"/>
    <property type="evidence" value="ECO:0007669"/>
    <property type="project" value="UniProtKB-KW"/>
</dbReference>
<dbReference type="InterPro" id="IPR044066">
    <property type="entry name" value="TRIAD_supradom"/>
</dbReference>
<dbReference type="Gene3D" id="1.20.120.1750">
    <property type="match status" value="1"/>
</dbReference>
<keyword evidence="1" id="KW-0808">Transferase</keyword>
<evidence type="ECO:0000256" key="4">
    <source>
        <dbReference type="ARBA" id="ARBA00022771"/>
    </source>
</evidence>
<dbReference type="EMBL" id="MPUH01001142">
    <property type="protein sequence ID" value="OMJ69920.1"/>
    <property type="molecule type" value="Genomic_DNA"/>
</dbReference>
<evidence type="ECO:0000256" key="7">
    <source>
        <dbReference type="PROSITE-ProRule" id="PRU00175"/>
    </source>
</evidence>
<dbReference type="GO" id="GO:0016567">
    <property type="term" value="P:protein ubiquitination"/>
    <property type="evidence" value="ECO:0007669"/>
    <property type="project" value="InterPro"/>
</dbReference>
<dbReference type="InterPro" id="IPR001841">
    <property type="entry name" value="Znf_RING"/>
</dbReference>
<organism evidence="10 11">
    <name type="scientific">Stentor coeruleus</name>
    <dbReference type="NCBI Taxonomy" id="5963"/>
    <lineage>
        <taxon>Eukaryota</taxon>
        <taxon>Sar</taxon>
        <taxon>Alveolata</taxon>
        <taxon>Ciliophora</taxon>
        <taxon>Postciliodesmatophora</taxon>
        <taxon>Heterotrichea</taxon>
        <taxon>Heterotrichida</taxon>
        <taxon>Stentoridae</taxon>
        <taxon>Stentor</taxon>
    </lineage>
</organism>
<dbReference type="AlphaFoldDB" id="A0A1R2AZW7"/>
<dbReference type="PANTHER" id="PTHR11685">
    <property type="entry name" value="RBR FAMILY RING FINGER AND IBR DOMAIN-CONTAINING"/>
    <property type="match status" value="1"/>
</dbReference>
<dbReference type="OrthoDB" id="10009520at2759"/>
<dbReference type="PROSITE" id="PS50089">
    <property type="entry name" value="ZF_RING_2"/>
    <property type="match status" value="1"/>
</dbReference>
<evidence type="ECO:0000256" key="2">
    <source>
        <dbReference type="ARBA" id="ARBA00022723"/>
    </source>
</evidence>